<organism evidence="1 2">
    <name type="scientific">Persea americana</name>
    <name type="common">Avocado</name>
    <dbReference type="NCBI Taxonomy" id="3435"/>
    <lineage>
        <taxon>Eukaryota</taxon>
        <taxon>Viridiplantae</taxon>
        <taxon>Streptophyta</taxon>
        <taxon>Embryophyta</taxon>
        <taxon>Tracheophyta</taxon>
        <taxon>Spermatophyta</taxon>
        <taxon>Magnoliopsida</taxon>
        <taxon>Magnoliidae</taxon>
        <taxon>Laurales</taxon>
        <taxon>Lauraceae</taxon>
        <taxon>Persea</taxon>
    </lineage>
</organism>
<gene>
    <name evidence="1" type="ORF">MRB53_026439</name>
</gene>
<protein>
    <submittedName>
        <fullName evidence="1">Uncharacterized protein</fullName>
    </submittedName>
</protein>
<dbReference type="Proteomes" id="UP001234297">
    <property type="component" value="Chromosome 8"/>
</dbReference>
<comment type="caution">
    <text evidence="1">The sequence shown here is derived from an EMBL/GenBank/DDBJ whole genome shotgun (WGS) entry which is preliminary data.</text>
</comment>
<evidence type="ECO:0000313" key="1">
    <source>
        <dbReference type="EMBL" id="KAJ8633103.1"/>
    </source>
</evidence>
<dbReference type="EMBL" id="CM056816">
    <property type="protein sequence ID" value="KAJ8633103.1"/>
    <property type="molecule type" value="Genomic_DNA"/>
</dbReference>
<accession>A0ACC2LJ05</accession>
<proteinExistence type="predicted"/>
<reference evidence="1 2" key="1">
    <citation type="journal article" date="2022" name="Hortic Res">
        <title>A haplotype resolved chromosomal level avocado genome allows analysis of novel avocado genes.</title>
        <authorList>
            <person name="Nath O."/>
            <person name="Fletcher S.J."/>
            <person name="Hayward A."/>
            <person name="Shaw L.M."/>
            <person name="Masouleh A.K."/>
            <person name="Furtado A."/>
            <person name="Henry R.J."/>
            <person name="Mitter N."/>
        </authorList>
    </citation>
    <scope>NUCLEOTIDE SEQUENCE [LARGE SCALE GENOMIC DNA]</scope>
    <source>
        <strain evidence="2">cv. Hass</strain>
    </source>
</reference>
<evidence type="ECO:0000313" key="2">
    <source>
        <dbReference type="Proteomes" id="UP001234297"/>
    </source>
</evidence>
<name>A0ACC2LJ05_PERAE</name>
<sequence>MVISPERLPLLSLSHGRIPLSPSVGRNSQHGDGVVYLGLRKKGLWDAKCYGNALNIITEAWLAFELQITARQRWTPTPVQLQIPESIFEQGNGTPSEHRKKFLKQMLVI</sequence>
<keyword evidence="2" id="KW-1185">Reference proteome</keyword>